<name>A0A0F8ZVQ1_9ZZZZ</name>
<comment type="caution">
    <text evidence="1">The sequence shown here is derived from an EMBL/GenBank/DDBJ whole genome shotgun (WGS) entry which is preliminary data.</text>
</comment>
<evidence type="ECO:0000313" key="1">
    <source>
        <dbReference type="EMBL" id="KKK90010.1"/>
    </source>
</evidence>
<gene>
    <name evidence="1" type="ORF">LCGC14_2727360</name>
</gene>
<dbReference type="EMBL" id="LAZR01049283">
    <property type="protein sequence ID" value="KKK90010.1"/>
    <property type="molecule type" value="Genomic_DNA"/>
</dbReference>
<organism evidence="1">
    <name type="scientific">marine sediment metagenome</name>
    <dbReference type="NCBI Taxonomy" id="412755"/>
    <lineage>
        <taxon>unclassified sequences</taxon>
        <taxon>metagenomes</taxon>
        <taxon>ecological metagenomes</taxon>
    </lineage>
</organism>
<feature type="non-terminal residue" evidence="1">
    <location>
        <position position="24"/>
    </location>
</feature>
<proteinExistence type="predicted"/>
<dbReference type="AlphaFoldDB" id="A0A0F8ZVQ1"/>
<sequence length="24" mass="2511">MTEILIERLGHRGDGIAAGPVYAA</sequence>
<reference evidence="1" key="1">
    <citation type="journal article" date="2015" name="Nature">
        <title>Complex archaea that bridge the gap between prokaryotes and eukaryotes.</title>
        <authorList>
            <person name="Spang A."/>
            <person name="Saw J.H."/>
            <person name="Jorgensen S.L."/>
            <person name="Zaremba-Niedzwiedzka K."/>
            <person name="Martijn J."/>
            <person name="Lind A.E."/>
            <person name="van Eijk R."/>
            <person name="Schleper C."/>
            <person name="Guy L."/>
            <person name="Ettema T.J."/>
        </authorList>
    </citation>
    <scope>NUCLEOTIDE SEQUENCE</scope>
</reference>
<accession>A0A0F8ZVQ1</accession>
<protein>
    <submittedName>
        <fullName evidence="1">Uncharacterized protein</fullName>
    </submittedName>
</protein>